<evidence type="ECO:0000313" key="3">
    <source>
        <dbReference type="Proteomes" id="UP000075883"/>
    </source>
</evidence>
<name>A0A182M1M5_9DIPT</name>
<dbReference type="Gene3D" id="2.60.120.260">
    <property type="entry name" value="Galactose-binding domain-like"/>
    <property type="match status" value="1"/>
</dbReference>
<reference evidence="3" key="1">
    <citation type="submission" date="2013-09" db="EMBL/GenBank/DDBJ databases">
        <title>The Genome Sequence of Anopheles culicifacies species A.</title>
        <authorList>
            <consortium name="The Broad Institute Genomics Platform"/>
            <person name="Neafsey D.E."/>
            <person name="Besansky N."/>
            <person name="Howell P."/>
            <person name="Walton C."/>
            <person name="Young S.K."/>
            <person name="Zeng Q."/>
            <person name="Gargeya S."/>
            <person name="Fitzgerald M."/>
            <person name="Haas B."/>
            <person name="Abouelleil A."/>
            <person name="Allen A.W."/>
            <person name="Alvarado L."/>
            <person name="Arachchi H.M."/>
            <person name="Berlin A.M."/>
            <person name="Chapman S.B."/>
            <person name="Gainer-Dewar J."/>
            <person name="Goldberg J."/>
            <person name="Griggs A."/>
            <person name="Gujja S."/>
            <person name="Hansen M."/>
            <person name="Howarth C."/>
            <person name="Imamovic A."/>
            <person name="Ireland A."/>
            <person name="Larimer J."/>
            <person name="McCowan C."/>
            <person name="Murphy C."/>
            <person name="Pearson M."/>
            <person name="Poon T.W."/>
            <person name="Priest M."/>
            <person name="Roberts A."/>
            <person name="Saif S."/>
            <person name="Shea T."/>
            <person name="Sisk P."/>
            <person name="Sykes S."/>
            <person name="Wortman J."/>
            <person name="Nusbaum C."/>
            <person name="Birren B."/>
        </authorList>
    </citation>
    <scope>NUCLEOTIDE SEQUENCE [LARGE SCALE GENOMIC DNA]</scope>
    <source>
        <strain evidence="3">A-37</strain>
    </source>
</reference>
<dbReference type="PROSITE" id="PS50022">
    <property type="entry name" value="FA58C_3"/>
    <property type="match status" value="1"/>
</dbReference>
<keyword evidence="3" id="KW-1185">Reference proteome</keyword>
<dbReference type="EnsemblMetazoa" id="ACUA007222-RA">
    <property type="protein sequence ID" value="ACUA007222-PA"/>
    <property type="gene ID" value="ACUA007222"/>
</dbReference>
<dbReference type="SUPFAM" id="SSF49785">
    <property type="entry name" value="Galactose-binding domain-like"/>
    <property type="match status" value="1"/>
</dbReference>
<protein>
    <recommendedName>
        <fullName evidence="1">F5/8 type C domain-containing protein</fullName>
    </recommendedName>
</protein>
<proteinExistence type="predicted"/>
<organism evidence="2 3">
    <name type="scientific">Anopheles culicifacies</name>
    <dbReference type="NCBI Taxonomy" id="139723"/>
    <lineage>
        <taxon>Eukaryota</taxon>
        <taxon>Metazoa</taxon>
        <taxon>Ecdysozoa</taxon>
        <taxon>Arthropoda</taxon>
        <taxon>Hexapoda</taxon>
        <taxon>Insecta</taxon>
        <taxon>Pterygota</taxon>
        <taxon>Neoptera</taxon>
        <taxon>Endopterygota</taxon>
        <taxon>Diptera</taxon>
        <taxon>Nematocera</taxon>
        <taxon>Culicoidea</taxon>
        <taxon>Culicidae</taxon>
        <taxon>Anophelinae</taxon>
        <taxon>Anopheles</taxon>
        <taxon>culicifacies species complex</taxon>
    </lineage>
</organism>
<dbReference type="InterPro" id="IPR000421">
    <property type="entry name" value="FA58C"/>
</dbReference>
<dbReference type="Proteomes" id="UP000075883">
    <property type="component" value="Unassembled WGS sequence"/>
</dbReference>
<evidence type="ECO:0000313" key="2">
    <source>
        <dbReference type="EnsemblMetazoa" id="ACUA007222-PA"/>
    </source>
</evidence>
<dbReference type="VEuPathDB" id="VectorBase:ACUA007222"/>
<sequence>MPLATAKHAAHRNGPSPRWLLFRAAEQRTLHLGIGRYDDGIGLRFSFDQFPHCRHGHSWTWNCLREDCKGTSSKRNDGRTLPLGKKCKNPLGMESFAINDSQITASSAHDIGNVGPQHARD</sequence>
<accession>A0A182M1M5</accession>
<reference evidence="2" key="2">
    <citation type="submission" date="2020-05" db="UniProtKB">
        <authorList>
            <consortium name="EnsemblMetazoa"/>
        </authorList>
    </citation>
    <scope>IDENTIFICATION</scope>
    <source>
        <strain evidence="2">A-37</strain>
    </source>
</reference>
<evidence type="ECO:0000259" key="1">
    <source>
        <dbReference type="PROSITE" id="PS50022"/>
    </source>
</evidence>
<dbReference type="AlphaFoldDB" id="A0A182M1M5"/>
<feature type="domain" description="F5/8 type C" evidence="1">
    <location>
        <begin position="87"/>
        <end position="121"/>
    </location>
</feature>
<dbReference type="InterPro" id="IPR008979">
    <property type="entry name" value="Galactose-bd-like_sf"/>
</dbReference>
<dbReference type="EMBL" id="AXCM01005304">
    <property type="status" value="NOT_ANNOTATED_CDS"/>
    <property type="molecule type" value="Genomic_DNA"/>
</dbReference>